<accession>A0AAN8Q0S8</accession>
<feature type="chain" id="PRO_5043036561" evidence="1">
    <location>
        <begin position="23"/>
        <end position="113"/>
    </location>
</feature>
<evidence type="ECO:0000313" key="2">
    <source>
        <dbReference type="EMBL" id="KAK6183446.1"/>
    </source>
</evidence>
<feature type="signal peptide" evidence="1">
    <location>
        <begin position="1"/>
        <end position="22"/>
    </location>
</feature>
<evidence type="ECO:0000313" key="3">
    <source>
        <dbReference type="Proteomes" id="UP001347796"/>
    </source>
</evidence>
<comment type="caution">
    <text evidence="2">The sequence shown here is derived from an EMBL/GenBank/DDBJ whole genome shotgun (WGS) entry which is preliminary data.</text>
</comment>
<proteinExistence type="predicted"/>
<evidence type="ECO:0000256" key="1">
    <source>
        <dbReference type="SAM" id="SignalP"/>
    </source>
</evidence>
<reference evidence="2 3" key="1">
    <citation type="submission" date="2024-01" db="EMBL/GenBank/DDBJ databases">
        <title>The genome of the rayed Mediterranean limpet Patella caerulea (Linnaeus, 1758).</title>
        <authorList>
            <person name="Anh-Thu Weber A."/>
            <person name="Halstead-Nussloch G."/>
        </authorList>
    </citation>
    <scope>NUCLEOTIDE SEQUENCE [LARGE SCALE GENOMIC DNA]</scope>
    <source>
        <strain evidence="2">AATW-2023a</strain>
        <tissue evidence="2">Whole specimen</tissue>
    </source>
</reference>
<dbReference type="Proteomes" id="UP001347796">
    <property type="component" value="Unassembled WGS sequence"/>
</dbReference>
<keyword evidence="1" id="KW-0732">Signal</keyword>
<dbReference type="AlphaFoldDB" id="A0AAN8Q0S8"/>
<organism evidence="2 3">
    <name type="scientific">Patella caerulea</name>
    <name type="common">Rayed Mediterranean limpet</name>
    <dbReference type="NCBI Taxonomy" id="87958"/>
    <lineage>
        <taxon>Eukaryota</taxon>
        <taxon>Metazoa</taxon>
        <taxon>Spiralia</taxon>
        <taxon>Lophotrochozoa</taxon>
        <taxon>Mollusca</taxon>
        <taxon>Gastropoda</taxon>
        <taxon>Patellogastropoda</taxon>
        <taxon>Patelloidea</taxon>
        <taxon>Patellidae</taxon>
        <taxon>Patella</taxon>
    </lineage>
</organism>
<protein>
    <submittedName>
        <fullName evidence="2">Uncharacterized protein</fullName>
    </submittedName>
</protein>
<keyword evidence="3" id="KW-1185">Reference proteome</keyword>
<gene>
    <name evidence="2" type="ORF">SNE40_010927</name>
</gene>
<sequence>MKYASVLLGIGCLAILVYEIEGFCDVKYKDKASSTCETAAGTLKVGQIVTYFSDCIEYFCNEKAYGYCGIGYKAGLSEIDGCVQEKLENCCYQFVKRNDRSIPCEDKVCPYGK</sequence>
<dbReference type="EMBL" id="JAZGQO010000007">
    <property type="protein sequence ID" value="KAK6183446.1"/>
    <property type="molecule type" value="Genomic_DNA"/>
</dbReference>
<name>A0AAN8Q0S8_PATCE</name>